<feature type="domain" description="Integrase catalytic" evidence="2">
    <location>
        <begin position="135"/>
        <end position="299"/>
    </location>
</feature>
<organism evidence="3 4">
    <name type="scientific">Limosilactobacillus pontis</name>
    <dbReference type="NCBI Taxonomy" id="35787"/>
    <lineage>
        <taxon>Bacteria</taxon>
        <taxon>Bacillati</taxon>
        <taxon>Bacillota</taxon>
        <taxon>Bacilli</taxon>
        <taxon>Lactobacillales</taxon>
        <taxon>Lactobacillaceae</taxon>
        <taxon>Limosilactobacillus</taxon>
    </lineage>
</organism>
<dbReference type="SUPFAM" id="SSF53098">
    <property type="entry name" value="Ribonuclease H-like"/>
    <property type="match status" value="1"/>
</dbReference>
<comment type="caution">
    <text evidence="3">The sequence shown here is derived from an EMBL/GenBank/DDBJ whole genome shotgun (WGS) entry which is preliminary data.</text>
</comment>
<dbReference type="InterPro" id="IPR050900">
    <property type="entry name" value="Transposase_IS3/IS150/IS904"/>
</dbReference>
<name>A0ABU7SW42_9LACO</name>
<dbReference type="InterPro" id="IPR025948">
    <property type="entry name" value="HTH-like_dom"/>
</dbReference>
<dbReference type="NCBIfam" id="NF033516">
    <property type="entry name" value="transpos_IS3"/>
    <property type="match status" value="1"/>
</dbReference>
<dbReference type="Gene3D" id="3.30.420.10">
    <property type="entry name" value="Ribonuclease H-like superfamily/Ribonuclease H"/>
    <property type="match status" value="1"/>
</dbReference>
<sequence>MNRDSEQVTTEKVYQEMDVQHALESHPSINGMCDYVGISRSGYYQREKRHNHQSPRKLRKKFIQGEIKAIWLKSLCIYGAGKITQELRSKGYKIVERTVGKYMRELGIHAVYLTPWTTTTRNSKFDKQLINILDEQFNPLRLNAVWCIDTTYIPVHDGFVYLTSIMDLYSRRIIGWDLSETLEVSNVIPLIEKIKHSRHISKPLIMHSDRGSQFTSEAYNQVTANMTLSYSKKAYPWDNACIESFHALIKREWINRFKIHSYSEAKRLVFQYIETFYNTVRIHSHYGFKSPKQLEDEYQTQIQNLVVA</sequence>
<reference evidence="3 4" key="1">
    <citation type="submission" date="2023-02" db="EMBL/GenBank/DDBJ databases">
        <title>The predominant lactic acid bacteria and yeasts involved in the spontaneous fermentation of millet during the production of the traditional porridge Hausa koko in Ghana.</title>
        <authorList>
            <person name="Atter A."/>
            <person name="Diaz M."/>
        </authorList>
    </citation>
    <scope>NUCLEOTIDE SEQUENCE [LARGE SCALE GENOMIC DNA]</scope>
    <source>
        <strain evidence="3 4">FI11552</strain>
    </source>
</reference>
<dbReference type="InterPro" id="IPR001584">
    <property type="entry name" value="Integrase_cat-core"/>
</dbReference>
<dbReference type="Proteomes" id="UP001335665">
    <property type="component" value="Unassembled WGS sequence"/>
</dbReference>
<dbReference type="RefSeq" id="WP_331192250.1">
    <property type="nucleotide sequence ID" value="NZ_JAQSEO010000036.1"/>
</dbReference>
<proteinExistence type="predicted"/>
<dbReference type="Pfam" id="PF13276">
    <property type="entry name" value="HTH_21"/>
    <property type="match status" value="1"/>
</dbReference>
<evidence type="ECO:0000313" key="4">
    <source>
        <dbReference type="Proteomes" id="UP001335665"/>
    </source>
</evidence>
<dbReference type="PROSITE" id="PS50994">
    <property type="entry name" value="INTEGRASE"/>
    <property type="match status" value="1"/>
</dbReference>
<protein>
    <submittedName>
        <fullName evidence="3">IS3 family transposase</fullName>
    </submittedName>
</protein>
<dbReference type="EMBL" id="JAQSFA010000036">
    <property type="protein sequence ID" value="MEE6701886.1"/>
    <property type="molecule type" value="Genomic_DNA"/>
</dbReference>
<dbReference type="PANTHER" id="PTHR46889">
    <property type="entry name" value="TRANSPOSASE INSF FOR INSERTION SEQUENCE IS3B-RELATED"/>
    <property type="match status" value="1"/>
</dbReference>
<accession>A0ABU7SW42</accession>
<dbReference type="Pfam" id="PF00665">
    <property type="entry name" value="rve"/>
    <property type="match status" value="1"/>
</dbReference>
<comment type="function">
    <text evidence="1">Involved in the transposition of the insertion sequence.</text>
</comment>
<dbReference type="InterPro" id="IPR036397">
    <property type="entry name" value="RNaseH_sf"/>
</dbReference>
<evidence type="ECO:0000256" key="1">
    <source>
        <dbReference type="ARBA" id="ARBA00002286"/>
    </source>
</evidence>
<keyword evidence="4" id="KW-1185">Reference proteome</keyword>
<dbReference type="InterPro" id="IPR048020">
    <property type="entry name" value="Transpos_IS3"/>
</dbReference>
<dbReference type="PANTHER" id="PTHR46889:SF4">
    <property type="entry name" value="TRANSPOSASE INSO FOR INSERTION SEQUENCE ELEMENT IS911B-RELATED"/>
    <property type="match status" value="1"/>
</dbReference>
<gene>
    <name evidence="3" type="ORF">PS396_08970</name>
</gene>
<evidence type="ECO:0000259" key="2">
    <source>
        <dbReference type="PROSITE" id="PS50994"/>
    </source>
</evidence>
<evidence type="ECO:0000313" key="3">
    <source>
        <dbReference type="EMBL" id="MEE6701886.1"/>
    </source>
</evidence>
<dbReference type="InterPro" id="IPR012337">
    <property type="entry name" value="RNaseH-like_sf"/>
</dbReference>